<protein>
    <submittedName>
        <fullName evidence="2">GNAT family N-acetyltransferase</fullName>
    </submittedName>
</protein>
<dbReference type="Gene3D" id="3.40.630.30">
    <property type="match status" value="1"/>
</dbReference>
<name>A0ABT0YWQ1_9BURK</name>
<dbReference type="Proteomes" id="UP001165541">
    <property type="component" value="Unassembled WGS sequence"/>
</dbReference>
<dbReference type="EMBL" id="JAMKFE010000017">
    <property type="protein sequence ID" value="MCM5682278.1"/>
    <property type="molecule type" value="Genomic_DNA"/>
</dbReference>
<feature type="domain" description="N-acetyltransferase" evidence="1">
    <location>
        <begin position="1"/>
        <end position="153"/>
    </location>
</feature>
<organism evidence="2 3">
    <name type="scientific">Caldimonas mangrovi</name>
    <dbReference type="NCBI Taxonomy" id="2944811"/>
    <lineage>
        <taxon>Bacteria</taxon>
        <taxon>Pseudomonadati</taxon>
        <taxon>Pseudomonadota</taxon>
        <taxon>Betaproteobacteria</taxon>
        <taxon>Burkholderiales</taxon>
        <taxon>Sphaerotilaceae</taxon>
        <taxon>Caldimonas</taxon>
    </lineage>
</organism>
<dbReference type="Pfam" id="PF13508">
    <property type="entry name" value="Acetyltransf_7"/>
    <property type="match status" value="1"/>
</dbReference>
<dbReference type="InterPro" id="IPR000182">
    <property type="entry name" value="GNAT_dom"/>
</dbReference>
<dbReference type="CDD" id="cd04301">
    <property type="entry name" value="NAT_SF"/>
    <property type="match status" value="1"/>
</dbReference>
<reference evidence="2" key="1">
    <citation type="submission" date="2022-05" db="EMBL/GenBank/DDBJ databases">
        <title>Schlegelella sp. nov., isolated from mangrove soil.</title>
        <authorList>
            <person name="Liu Y."/>
            <person name="Ge X."/>
            <person name="Liu W."/>
        </authorList>
    </citation>
    <scope>NUCLEOTIDE SEQUENCE</scope>
    <source>
        <strain evidence="2">S2-27</strain>
    </source>
</reference>
<dbReference type="RefSeq" id="WP_251780753.1">
    <property type="nucleotide sequence ID" value="NZ_JAMKFE010000017.1"/>
</dbReference>
<proteinExistence type="predicted"/>
<comment type="caution">
    <text evidence="2">The sequence shown here is derived from an EMBL/GenBank/DDBJ whole genome shotgun (WGS) entry which is preliminary data.</text>
</comment>
<evidence type="ECO:0000313" key="3">
    <source>
        <dbReference type="Proteomes" id="UP001165541"/>
    </source>
</evidence>
<dbReference type="PROSITE" id="PS51186">
    <property type="entry name" value="GNAT"/>
    <property type="match status" value="1"/>
</dbReference>
<sequence length="155" mass="16910">MRICRLSDRPDAVPLVARWHHAAFGALNPSRTLAQRVKWLEDSLQGSDLPLTLLACTADGVPAGCASLTAGTLTHAHLTPWLGLVYVRPESRLAGIGSALALRAAAECSRSGHARLHLFTPRHEPLYRKLGWATFDRAEVNAVPVAVMEKCVRWT</sequence>
<evidence type="ECO:0000259" key="1">
    <source>
        <dbReference type="PROSITE" id="PS51186"/>
    </source>
</evidence>
<evidence type="ECO:0000313" key="2">
    <source>
        <dbReference type="EMBL" id="MCM5682278.1"/>
    </source>
</evidence>
<keyword evidence="3" id="KW-1185">Reference proteome</keyword>
<dbReference type="InterPro" id="IPR016181">
    <property type="entry name" value="Acyl_CoA_acyltransferase"/>
</dbReference>
<dbReference type="SUPFAM" id="SSF55729">
    <property type="entry name" value="Acyl-CoA N-acyltransferases (Nat)"/>
    <property type="match status" value="1"/>
</dbReference>
<gene>
    <name evidence="2" type="ORF">M8A51_22340</name>
</gene>
<accession>A0ABT0YWQ1</accession>